<accession>A0A385DJI9</accession>
<dbReference type="EMBL" id="CP031742">
    <property type="protein sequence ID" value="AXQ58682.1"/>
    <property type="molecule type" value="Genomic_DNA"/>
</dbReference>
<sequence length="226" mass="22297">MRDTSGGVTRWRRSVVLAAPAGLAVAGMAAAMLQGALAANLSLTNVPFTLSSKTVAAPGGIAAALTTVDTGSNTTATSVGIPKAGLDGICVHAAQKIGLPVVGDLGTWSLNISSPEAKTPLTTGELASGKGLQANKLVLDAQAVKAARVKLNASESSPNVIGAAADSPNMRGAGIKDGVPGQFGLDATGGLTDIRRLHADANGATLSGTITLPDLTIGLAHGDKSC</sequence>
<dbReference type="InterPro" id="IPR046198">
    <property type="entry name" value="DUF6230"/>
</dbReference>
<organism evidence="1 2">
    <name type="scientific">Streptomyces koyangensis</name>
    <dbReference type="NCBI Taxonomy" id="188770"/>
    <lineage>
        <taxon>Bacteria</taxon>
        <taxon>Bacillati</taxon>
        <taxon>Actinomycetota</taxon>
        <taxon>Actinomycetes</taxon>
        <taxon>Kitasatosporales</taxon>
        <taxon>Streptomycetaceae</taxon>
        <taxon>Streptomyces</taxon>
        <taxon>Streptomyces aurantiacus group</taxon>
    </lineage>
</organism>
<dbReference type="Pfam" id="PF19741">
    <property type="entry name" value="DUF6230"/>
    <property type="match status" value="1"/>
</dbReference>
<protein>
    <submittedName>
        <fullName evidence="1">Cholesterol esterase</fullName>
    </submittedName>
</protein>
<dbReference type="GeneID" id="300118634"/>
<reference evidence="1 2" key="1">
    <citation type="submission" date="2018-08" db="EMBL/GenBank/DDBJ databases">
        <authorList>
            <person name="Ferrada E.E."/>
            <person name="Latorre B.A."/>
        </authorList>
    </citation>
    <scope>NUCLEOTIDE SEQUENCE [LARGE SCALE GENOMIC DNA]</scope>
    <source>
        <strain evidence="1 2">VK-A60T</strain>
    </source>
</reference>
<evidence type="ECO:0000313" key="2">
    <source>
        <dbReference type="Proteomes" id="UP000259636"/>
    </source>
</evidence>
<proteinExistence type="predicted"/>
<gene>
    <name evidence="1" type="ORF">D0C37_31465</name>
</gene>
<name>A0A385DJI9_9ACTN</name>
<dbReference type="AlphaFoldDB" id="A0A385DJI9"/>
<dbReference type="KEGG" id="sky:D0C37_31465"/>
<evidence type="ECO:0000313" key="1">
    <source>
        <dbReference type="EMBL" id="AXQ58682.1"/>
    </source>
</evidence>
<dbReference type="RefSeq" id="WP_117350798.1">
    <property type="nucleotide sequence ID" value="NZ_CP031742.1"/>
</dbReference>
<dbReference type="Proteomes" id="UP000259636">
    <property type="component" value="Chromosome"/>
</dbReference>